<feature type="domain" description="NADP-dependent oxidoreductase" evidence="2">
    <location>
        <begin position="18"/>
        <end position="331"/>
    </location>
</feature>
<keyword evidence="1" id="KW-0560">Oxidoreductase</keyword>
<dbReference type="InterPro" id="IPR023210">
    <property type="entry name" value="NADP_OxRdtase_dom"/>
</dbReference>
<sequence>MVLAKQVRLGNSGLKISPIVIGCMSYGSKKWAEWVMEDKAQVFKILKHCYDNGLRTFDTADFYSNGLSERIIKEFLEHYNIKRETVVIMTKIFLPVDETLELHHNFTLNEFEELELSNQWGLSRKHIIAGVENSVERLGTYIDLLQIHRLDHETPMKEIMKAMNDVVEAGHVRYIGASSMLATEFAELQFIADKYGWFQFISSQSYYNLLNREDERELIPFAKRHNIGLLPWSPNARGILTRPLNQSTDRIKSDPTFKSLQLDTLDEGQREIVNRVERLSKDKNVSMAMISIAWTLHKGCHPIVGLTSTSRVDEAIAALQVTLTEEEIKFLEDPYKPQRLRY</sequence>
<dbReference type="GeneID" id="54634123"/>
<name>A0A8B8V126_SACPA</name>
<protein>
    <submittedName>
        <fullName evidence="3">Aldo-keto reductase superfamily protein</fullName>
    </submittedName>
</protein>
<proteinExistence type="predicted"/>
<dbReference type="VEuPathDB" id="FungiDB:SPAR_P01810"/>
<dbReference type="InterPro" id="IPR050523">
    <property type="entry name" value="AKR_Detox_Biosynth"/>
</dbReference>
<dbReference type="InterPro" id="IPR036812">
    <property type="entry name" value="NAD(P)_OxRdtase_dom_sf"/>
</dbReference>
<dbReference type="KEGG" id="spao:SPAR_P01810"/>
<dbReference type="GO" id="GO:0016491">
    <property type="term" value="F:oxidoreductase activity"/>
    <property type="evidence" value="ECO:0007669"/>
    <property type="project" value="UniProtKB-KW"/>
</dbReference>
<reference evidence="3" key="4">
    <citation type="submission" date="2025-08" db="UniProtKB">
        <authorList>
            <consortium name="RefSeq"/>
        </authorList>
    </citation>
    <scope>IDENTIFICATION</scope>
    <source>
        <strain evidence="3">CBS432</strain>
    </source>
</reference>
<dbReference type="GO" id="GO:0005829">
    <property type="term" value="C:cytosol"/>
    <property type="evidence" value="ECO:0007669"/>
    <property type="project" value="UniProtKB-ARBA"/>
</dbReference>
<accession>A0A8B8V126</accession>
<dbReference type="RefSeq" id="XP_033769678.1">
    <property type="nucleotide sequence ID" value="XM_033913787.1"/>
</dbReference>
<organism evidence="3">
    <name type="scientific">Saccharomyces paradoxus</name>
    <name type="common">Yeast</name>
    <name type="synonym">Saccharomyces douglasii</name>
    <dbReference type="NCBI Taxonomy" id="27291"/>
    <lineage>
        <taxon>Eukaryota</taxon>
        <taxon>Fungi</taxon>
        <taxon>Dikarya</taxon>
        <taxon>Ascomycota</taxon>
        <taxon>Saccharomycotina</taxon>
        <taxon>Saccharomycetes</taxon>
        <taxon>Saccharomycetales</taxon>
        <taxon>Saccharomycetaceae</taxon>
        <taxon>Saccharomyces</taxon>
    </lineage>
</organism>
<reference evidence="3" key="2">
    <citation type="submission" date="2020-01" db="EMBL/GenBank/DDBJ databases">
        <title>Population-level Yeast Reference Genomes.</title>
        <authorList>
            <person name="Yue J.-X."/>
        </authorList>
    </citation>
    <scope>NUCLEOTIDE SEQUENCE</scope>
    <source>
        <strain evidence="3">CBS432</strain>
    </source>
</reference>
<dbReference type="AlphaFoldDB" id="A0A8B8V126"/>
<evidence type="ECO:0000259" key="2">
    <source>
        <dbReference type="Pfam" id="PF00248"/>
    </source>
</evidence>
<dbReference type="PANTHER" id="PTHR43364:SF15">
    <property type="entry name" value="ARYL-ALCOHOL DEHYDROGENASE AAD16-RELATED"/>
    <property type="match status" value="1"/>
</dbReference>
<gene>
    <name evidence="3" type="ORF">SPAR_P01810</name>
</gene>
<evidence type="ECO:0000256" key="1">
    <source>
        <dbReference type="ARBA" id="ARBA00023002"/>
    </source>
</evidence>
<dbReference type="CDD" id="cd19079">
    <property type="entry name" value="AKR_EcYajO-like"/>
    <property type="match status" value="1"/>
</dbReference>
<dbReference type="Gene3D" id="3.20.20.100">
    <property type="entry name" value="NADP-dependent oxidoreductase domain"/>
    <property type="match status" value="1"/>
</dbReference>
<dbReference type="PANTHER" id="PTHR43364">
    <property type="entry name" value="NADH-SPECIFIC METHYLGLYOXAL REDUCTASE-RELATED"/>
    <property type="match status" value="1"/>
</dbReference>
<reference evidence="3" key="1">
    <citation type="journal article" date="2017" name="Nat. Genet.">
        <title>Contrasting evolutionary genome dynamics between domesticated and wild yeasts.</title>
        <authorList>
            <person name="Yue J.X."/>
            <person name="Li J."/>
            <person name="Aigrain L."/>
            <person name="Hallin J."/>
            <person name="Persson K."/>
            <person name="Oliver K."/>
            <person name="Bergstrom A."/>
            <person name="Coupland P."/>
            <person name="Warringer J."/>
            <person name="Lagomarsino M.C."/>
            <person name="Fischer G."/>
            <person name="Durbin R."/>
            <person name="Liti G."/>
        </authorList>
    </citation>
    <scope>NUCLEOTIDE SEQUENCE</scope>
    <source>
        <strain evidence="3">CBS432</strain>
    </source>
</reference>
<dbReference type="Pfam" id="PF00248">
    <property type="entry name" value="Aldo_ket_red"/>
    <property type="match status" value="1"/>
</dbReference>
<reference evidence="3" key="3">
    <citation type="submission" date="2025-07" db="EMBL/GenBank/DDBJ databases">
        <authorList>
            <consortium name="NCBI Genome Project"/>
        </authorList>
    </citation>
    <scope>NUCLEOTIDE SEQUENCE</scope>
    <source>
        <strain evidence="3">CBS432</strain>
    </source>
</reference>
<dbReference type="OrthoDB" id="48988at2759"/>
<evidence type="ECO:0000313" key="3">
    <source>
        <dbReference type="RefSeq" id="XP_033769678.1"/>
    </source>
</evidence>
<dbReference type="SUPFAM" id="SSF51430">
    <property type="entry name" value="NAD(P)-linked oxidoreductase"/>
    <property type="match status" value="1"/>
</dbReference>
<dbReference type="FunFam" id="3.20.20.100:FF:000004">
    <property type="entry name" value="Oxidoreductase, aldo/keto reductase"/>
    <property type="match status" value="1"/>
</dbReference>